<dbReference type="KEGG" id="nlc:EBAPG3_011830"/>
<dbReference type="SUPFAM" id="SSF46458">
    <property type="entry name" value="Globin-like"/>
    <property type="match status" value="1"/>
</dbReference>
<dbReference type="GO" id="GO:0005344">
    <property type="term" value="F:oxygen carrier activity"/>
    <property type="evidence" value="ECO:0007669"/>
    <property type="project" value="InterPro"/>
</dbReference>
<reference evidence="7 8" key="1">
    <citation type="journal article" date="2015" name="Int. J. Syst. Evol. Microbiol.">
        <title>Nitrosospira lacus sp. nov., a psychrotolerant, ammonia-oxidizing bacterium from sandy lake sediment.</title>
        <authorList>
            <person name="Urakawa H."/>
            <person name="Garcia J.C."/>
            <person name="Nielsen J.L."/>
            <person name="Le V.Q."/>
            <person name="Kozlowski J.A."/>
            <person name="Stein L.Y."/>
            <person name="Lim C.K."/>
            <person name="Pommerening-Roser A."/>
            <person name="Martens-Habbena W."/>
            <person name="Stahl D.A."/>
            <person name="Klotz M.G."/>
        </authorList>
    </citation>
    <scope>NUCLEOTIDE SEQUENCE [LARGE SCALE GENOMIC DNA]</scope>
    <source>
        <strain evidence="7 8">APG3</strain>
    </source>
</reference>
<evidence type="ECO:0000256" key="2">
    <source>
        <dbReference type="ARBA" id="ARBA00022448"/>
    </source>
</evidence>
<gene>
    <name evidence="7" type="ORF">EBAPG3_011830</name>
</gene>
<dbReference type="Pfam" id="PF01152">
    <property type="entry name" value="Bac_globin"/>
    <property type="match status" value="1"/>
</dbReference>
<dbReference type="InterPro" id="IPR044203">
    <property type="entry name" value="GlbO/GLB3-like"/>
</dbReference>
<evidence type="ECO:0000256" key="3">
    <source>
        <dbReference type="ARBA" id="ARBA00022617"/>
    </source>
</evidence>
<evidence type="ECO:0000256" key="5">
    <source>
        <dbReference type="ARBA" id="ARBA00023004"/>
    </source>
</evidence>
<dbReference type="EMBL" id="CP021106">
    <property type="protein sequence ID" value="ARO88405.1"/>
    <property type="molecule type" value="Genomic_DNA"/>
</dbReference>
<dbReference type="GO" id="GO:0046872">
    <property type="term" value="F:metal ion binding"/>
    <property type="evidence" value="ECO:0007669"/>
    <property type="project" value="UniProtKB-KW"/>
</dbReference>
<evidence type="ECO:0000256" key="1">
    <source>
        <dbReference type="ARBA" id="ARBA00001971"/>
    </source>
</evidence>
<keyword evidence="8" id="KW-1185">Reference proteome</keyword>
<evidence type="ECO:0000313" key="7">
    <source>
        <dbReference type="EMBL" id="ARO88405.1"/>
    </source>
</evidence>
<organism evidence="7 8">
    <name type="scientific">Nitrosospira lacus</name>
    <dbReference type="NCBI Taxonomy" id="1288494"/>
    <lineage>
        <taxon>Bacteria</taxon>
        <taxon>Pseudomonadati</taxon>
        <taxon>Pseudomonadota</taxon>
        <taxon>Betaproteobacteria</taxon>
        <taxon>Nitrosomonadales</taxon>
        <taxon>Nitrosomonadaceae</taxon>
        <taxon>Nitrosospira</taxon>
    </lineage>
</organism>
<dbReference type="InterPro" id="IPR019795">
    <property type="entry name" value="Globin_bac-like_CS"/>
</dbReference>
<keyword evidence="4" id="KW-0479">Metal-binding</keyword>
<evidence type="ECO:0000256" key="4">
    <source>
        <dbReference type="ARBA" id="ARBA00022723"/>
    </source>
</evidence>
<dbReference type="GO" id="GO:0020037">
    <property type="term" value="F:heme binding"/>
    <property type="evidence" value="ECO:0007669"/>
    <property type="project" value="InterPro"/>
</dbReference>
<keyword evidence="5" id="KW-0408">Iron</keyword>
<dbReference type="CDD" id="cd14773">
    <property type="entry name" value="TrHb2_PhHbO-like_O"/>
    <property type="match status" value="1"/>
</dbReference>
<sequence length="128" mass="15033">MHIAMSYERIGGETVIRRLVDRFYDLMDEDPDYFGVRKLHPQDLTHSRQKLFMFLSGFTGGPSLYTEKYGEPRMRTRHMPFAIGIPERDQWLACMGRAMVDVGLDEELCRKLGMAFYQTADFMRNQPE</sequence>
<evidence type="ECO:0000256" key="6">
    <source>
        <dbReference type="ARBA" id="ARBA00034496"/>
    </source>
</evidence>
<comment type="similarity">
    <text evidence="6">Belongs to the truncated hemoglobin family. Group II subfamily.</text>
</comment>
<dbReference type="InterPro" id="IPR009050">
    <property type="entry name" value="Globin-like_sf"/>
</dbReference>
<dbReference type="PANTHER" id="PTHR47366">
    <property type="entry name" value="TWO-ON-TWO HEMOGLOBIN-3"/>
    <property type="match status" value="1"/>
</dbReference>
<dbReference type="OrthoDB" id="9790913at2"/>
<evidence type="ECO:0000313" key="8">
    <source>
        <dbReference type="Proteomes" id="UP000012179"/>
    </source>
</evidence>
<dbReference type="eggNOG" id="COG2346">
    <property type="taxonomic scope" value="Bacteria"/>
</dbReference>
<proteinExistence type="inferred from homology"/>
<dbReference type="AlphaFoldDB" id="A0A1W6SRK9"/>
<name>A0A1W6SRK9_9PROT</name>
<dbReference type="Gene3D" id="1.10.490.10">
    <property type="entry name" value="Globins"/>
    <property type="match status" value="1"/>
</dbReference>
<comment type="cofactor">
    <cofactor evidence="1">
        <name>heme</name>
        <dbReference type="ChEBI" id="CHEBI:30413"/>
    </cofactor>
</comment>
<dbReference type="PROSITE" id="PS01213">
    <property type="entry name" value="GLOBIN_FAM_2"/>
    <property type="match status" value="1"/>
</dbReference>
<dbReference type="GO" id="GO:0019825">
    <property type="term" value="F:oxygen binding"/>
    <property type="evidence" value="ECO:0007669"/>
    <property type="project" value="InterPro"/>
</dbReference>
<dbReference type="InterPro" id="IPR001486">
    <property type="entry name" value="Hemoglobin_trunc"/>
</dbReference>
<keyword evidence="2" id="KW-0813">Transport</keyword>
<accession>A0A1W6SRK9</accession>
<keyword evidence="3" id="KW-0349">Heme</keyword>
<dbReference type="Proteomes" id="UP000012179">
    <property type="component" value="Chromosome"/>
</dbReference>
<dbReference type="RefSeq" id="WP_004177909.1">
    <property type="nucleotide sequence ID" value="NZ_CP021106.3"/>
</dbReference>
<dbReference type="PANTHER" id="PTHR47366:SF1">
    <property type="entry name" value="TWO-ON-TWO HEMOGLOBIN-3"/>
    <property type="match status" value="1"/>
</dbReference>
<dbReference type="InterPro" id="IPR012292">
    <property type="entry name" value="Globin/Proto"/>
</dbReference>
<protein>
    <submittedName>
        <fullName evidence="7">Hemoglobin-like protein</fullName>
    </submittedName>
</protein>